<evidence type="ECO:0000256" key="1">
    <source>
        <dbReference type="SAM" id="MobiDB-lite"/>
    </source>
</evidence>
<dbReference type="RefSeq" id="XP_019622011.1">
    <property type="nucleotide sequence ID" value="XM_019766452.1"/>
</dbReference>
<feature type="compositionally biased region" description="Pro residues" evidence="1">
    <location>
        <begin position="159"/>
        <end position="168"/>
    </location>
</feature>
<organism evidence="3 4">
    <name type="scientific">Branchiostoma belcheri</name>
    <name type="common">Amphioxus</name>
    <dbReference type="NCBI Taxonomy" id="7741"/>
    <lineage>
        <taxon>Eukaryota</taxon>
        <taxon>Metazoa</taxon>
        <taxon>Chordata</taxon>
        <taxon>Cephalochordata</taxon>
        <taxon>Leptocardii</taxon>
        <taxon>Amphioxiformes</taxon>
        <taxon>Branchiostomatidae</taxon>
        <taxon>Branchiostoma</taxon>
    </lineage>
</organism>
<protein>
    <submittedName>
        <fullName evidence="4">Collagen alpha-1(I) chain-like</fullName>
    </submittedName>
</protein>
<evidence type="ECO:0000313" key="3">
    <source>
        <dbReference type="Proteomes" id="UP000515135"/>
    </source>
</evidence>
<feature type="compositionally biased region" description="Low complexity" evidence="1">
    <location>
        <begin position="169"/>
        <end position="179"/>
    </location>
</feature>
<keyword evidence="2" id="KW-1133">Transmembrane helix</keyword>
<feature type="transmembrane region" description="Helical" evidence="2">
    <location>
        <begin position="18"/>
        <end position="39"/>
    </location>
</feature>
<dbReference type="GeneID" id="109468196"/>
<dbReference type="KEGG" id="bbel:109468196"/>
<evidence type="ECO:0000256" key="2">
    <source>
        <dbReference type="SAM" id="Phobius"/>
    </source>
</evidence>
<sequence>MIGADTRVKKYIHLCKKFLTGTGLFFFAVVMALLFPLFAVKVSTLSDDVSKLAARNRMTELRVTELERMCLLPGPNHSPENGLLTSPTPPVAPGSSEKVTTEYAGAFGPSRPSGPPRKMGEKGPMGPPGPAEKAGKLSSTGSPNPLALGPSGEKGPIGPAGPPGPPGEKGPMGPGSPEGKAGKPGSTGALGSPEPPGEKRPMVPAGPEGKAGKPGSTGLLGSPEPPEKKGPIGPTGRPGPSNSGFLIAEGKKGRVVLPPPRRMSKAELFWG</sequence>
<dbReference type="PANTHER" id="PTHR24637">
    <property type="entry name" value="COLLAGEN"/>
    <property type="match status" value="1"/>
</dbReference>
<accession>A0A6P4YXM0</accession>
<dbReference type="PANTHER" id="PTHR24637:SF421">
    <property type="entry name" value="CUTICLE COLLAGEN DPY-2"/>
    <property type="match status" value="1"/>
</dbReference>
<name>A0A6P4YXM0_BRABE</name>
<evidence type="ECO:0000313" key="4">
    <source>
        <dbReference type="RefSeq" id="XP_019622011.1"/>
    </source>
</evidence>
<proteinExistence type="predicted"/>
<gene>
    <name evidence="4" type="primary">LOC109468196</name>
</gene>
<dbReference type="AlphaFoldDB" id="A0A6P4YXM0"/>
<keyword evidence="2" id="KW-0812">Transmembrane</keyword>
<keyword evidence="2" id="KW-0472">Membrane</keyword>
<reference evidence="4" key="1">
    <citation type="submission" date="2025-08" db="UniProtKB">
        <authorList>
            <consortium name="RefSeq"/>
        </authorList>
    </citation>
    <scope>IDENTIFICATION</scope>
    <source>
        <tissue evidence="4">Gonad</tissue>
    </source>
</reference>
<keyword evidence="3" id="KW-1185">Reference proteome</keyword>
<dbReference type="OrthoDB" id="10178692at2759"/>
<feature type="region of interest" description="Disordered" evidence="1">
    <location>
        <begin position="74"/>
        <end position="259"/>
    </location>
</feature>
<dbReference type="Proteomes" id="UP000515135">
    <property type="component" value="Unplaced"/>
</dbReference>